<evidence type="ECO:0000256" key="1">
    <source>
        <dbReference type="SAM" id="MobiDB-lite"/>
    </source>
</evidence>
<dbReference type="AlphaFoldDB" id="S3HKM1"/>
<dbReference type="Pfam" id="PF04860">
    <property type="entry name" value="Phage_portal"/>
    <property type="match status" value="1"/>
</dbReference>
<dbReference type="Gene3D" id="3.40.140.120">
    <property type="match status" value="1"/>
</dbReference>
<feature type="region of interest" description="Disordered" evidence="1">
    <location>
        <begin position="1"/>
        <end position="23"/>
    </location>
</feature>
<dbReference type="HOGENOM" id="CLU_033789_0_1_5"/>
<dbReference type="NCBIfam" id="TIGR01537">
    <property type="entry name" value="portal_HK97"/>
    <property type="match status" value="1"/>
</dbReference>
<evidence type="ECO:0000313" key="3">
    <source>
        <dbReference type="Proteomes" id="UP000014411"/>
    </source>
</evidence>
<reference evidence="2 3" key="1">
    <citation type="journal article" date="2012" name="J. Bacteriol.">
        <title>Genome sequence of Rhizobium grahamii CCGE502, a broad-host-range symbiont with low nodulation competitiveness in Phaseolus vulgaris.</title>
        <authorList>
            <person name="Althabegoiti M.J."/>
            <person name="Lozano L."/>
            <person name="Torres-Tejerizo G."/>
            <person name="Ormeno-Orrillo E."/>
            <person name="Rogel M.A."/>
            <person name="Gonzalez V."/>
            <person name="Martinez-Romero E."/>
        </authorList>
    </citation>
    <scope>NUCLEOTIDE SEQUENCE [LARGE SCALE GENOMIC DNA]</scope>
    <source>
        <strain evidence="2 3">CCGE 502</strain>
    </source>
</reference>
<dbReference type="Proteomes" id="UP000014411">
    <property type="component" value="Unassembled WGS sequence"/>
</dbReference>
<dbReference type="Gene3D" id="1.20.1270.210">
    <property type="match status" value="1"/>
</dbReference>
<proteinExistence type="predicted"/>
<dbReference type="InterPro" id="IPR006427">
    <property type="entry name" value="Portal_HK97"/>
</dbReference>
<dbReference type="eggNOG" id="COG4695">
    <property type="taxonomic scope" value="Bacteria"/>
</dbReference>
<dbReference type="Gene3D" id="3.30.1120.70">
    <property type="match status" value="1"/>
</dbReference>
<protein>
    <submittedName>
        <fullName evidence="2">Portal protein, HK97 family</fullName>
    </submittedName>
</protein>
<dbReference type="STRING" id="990285.RGCCGE502_09270"/>
<sequence>MGIFDRFSRRNADNAPETRASIENPTVPVSAENFLAFFGVQSANLPHVTIDNALRVPAVWAAVAFLSRTLAALPRHAYRDTKDGARRLGGRLETVVNAAPNDSIGSFGFWQWFWQQVFTGGRGLAYIERTPQGIDSLWPMDPAKTTIKRVGLKIVYEFEGKTYDAGDVIDVPFMRRSCGLKHYGPINQASKAIQLAIAMNDYGSNFFAGGGVPPLALEGPLPAGAEAMKRAQADIKRSVDAAKNADEPIFPIPAGYKLSPVGIDPARGQMVEARRFQAEEIARVYQLPPVFLQDLTHGTMANTEQQNLMLVQHLIGQWAKALEDEINLKFFGRSGGSRYVRHVLDGLMRGDFATRMEGLAKAVQNALLTPNEARALDDRPAMPHGDDLFLQGATAPLGTATYGQQNKAGASADPPANDNKSDDEADAA</sequence>
<dbReference type="InterPro" id="IPR006944">
    <property type="entry name" value="Phage/GTA_portal"/>
</dbReference>
<dbReference type="EMBL" id="AEYE02000011">
    <property type="protein sequence ID" value="EPE98605.1"/>
    <property type="molecule type" value="Genomic_DNA"/>
</dbReference>
<dbReference type="RefSeq" id="WP_016553892.1">
    <property type="nucleotide sequence ID" value="NZ_AEYE02000011.1"/>
</dbReference>
<comment type="caution">
    <text evidence="2">The sequence shown here is derived from an EMBL/GenBank/DDBJ whole genome shotgun (WGS) entry which is preliminary data.</text>
</comment>
<keyword evidence="3" id="KW-1185">Reference proteome</keyword>
<organism evidence="2 3">
    <name type="scientific">Rhizobium grahamii CCGE 502</name>
    <dbReference type="NCBI Taxonomy" id="990285"/>
    <lineage>
        <taxon>Bacteria</taxon>
        <taxon>Pseudomonadati</taxon>
        <taxon>Pseudomonadota</taxon>
        <taxon>Alphaproteobacteria</taxon>
        <taxon>Hyphomicrobiales</taxon>
        <taxon>Rhizobiaceae</taxon>
        <taxon>Rhizobium/Agrobacterium group</taxon>
        <taxon>Rhizobium</taxon>
    </lineage>
</organism>
<gene>
    <name evidence="2" type="ORF">RGCCGE502_09270</name>
</gene>
<feature type="compositionally biased region" description="Basic and acidic residues" evidence="1">
    <location>
        <begin position="1"/>
        <end position="12"/>
    </location>
</feature>
<accession>S3HKM1</accession>
<evidence type="ECO:0000313" key="2">
    <source>
        <dbReference type="EMBL" id="EPE98605.1"/>
    </source>
</evidence>
<feature type="region of interest" description="Disordered" evidence="1">
    <location>
        <begin position="399"/>
        <end position="428"/>
    </location>
</feature>
<name>S3HKM1_9HYPH</name>